<sequence length="38" mass="3913">MAACGKPGLDGCRIWAERVNAAGGIKLSEGSYNAEFVA</sequence>
<dbReference type="HOGENOM" id="CLU_3329560_0_0_5"/>
<dbReference type="STRING" id="999552.METH_18510"/>
<reference evidence="1 2" key="1">
    <citation type="submission" date="2013-09" db="EMBL/GenBank/DDBJ databases">
        <authorList>
            <consortium name="DOE Joint Genome Institute"/>
            <person name="Klenk H.-P."/>
            <person name="Huntemann M."/>
            <person name="Han J."/>
            <person name="Chen A."/>
            <person name="Kyrpides N."/>
            <person name="Mavromatis K."/>
            <person name="Markowitz V."/>
            <person name="Palaniappan K."/>
            <person name="Ivanova N."/>
            <person name="Schaumberg A."/>
            <person name="Pati A."/>
            <person name="Liolios K."/>
            <person name="Nordberg H.P."/>
            <person name="Cantor M.N."/>
            <person name="Hua S.X."/>
            <person name="Woyke T."/>
        </authorList>
    </citation>
    <scope>NUCLEOTIDE SEQUENCE [LARGE SCALE GENOMIC DNA]</scope>
    <source>
        <strain evidence="1 2">DSM 14336</strain>
    </source>
</reference>
<dbReference type="Proteomes" id="UP000018780">
    <property type="component" value="Chromosome"/>
</dbReference>
<name>V9W0X0_9RHOB</name>
<dbReference type="PATRIC" id="fig|999552.6.peg.3663"/>
<protein>
    <submittedName>
        <fullName evidence="1">Uncharacterized protein</fullName>
    </submittedName>
</protein>
<keyword evidence="2" id="KW-1185">Reference proteome</keyword>
<dbReference type="KEGG" id="lmd:METH_18510"/>
<dbReference type="AlphaFoldDB" id="V9W0X0"/>
<dbReference type="EMBL" id="CP006773">
    <property type="protein sequence ID" value="AHD03285.1"/>
    <property type="molecule type" value="Genomic_DNA"/>
</dbReference>
<evidence type="ECO:0000313" key="1">
    <source>
        <dbReference type="EMBL" id="AHD03285.1"/>
    </source>
</evidence>
<accession>V9W0X0</accession>
<organism evidence="1 2">
    <name type="scientific">Leisingera methylohalidivorans DSM 14336</name>
    <dbReference type="NCBI Taxonomy" id="999552"/>
    <lineage>
        <taxon>Bacteria</taxon>
        <taxon>Pseudomonadati</taxon>
        <taxon>Pseudomonadota</taxon>
        <taxon>Alphaproteobacteria</taxon>
        <taxon>Rhodobacterales</taxon>
        <taxon>Roseobacteraceae</taxon>
        <taxon>Leisingera</taxon>
    </lineage>
</organism>
<evidence type="ECO:0000313" key="2">
    <source>
        <dbReference type="Proteomes" id="UP000018780"/>
    </source>
</evidence>
<proteinExistence type="predicted"/>
<gene>
    <name evidence="1" type="ORF">METH_18510</name>
</gene>